<dbReference type="RefSeq" id="WP_271276955.1">
    <property type="nucleotide sequence ID" value="NZ_BAABFD010000014.1"/>
</dbReference>
<feature type="domain" description="ATP-grasp" evidence="10">
    <location>
        <begin position="125"/>
        <end position="321"/>
    </location>
</feature>
<dbReference type="PANTHER" id="PTHR18866:SF33">
    <property type="entry name" value="METHYLCROTONOYL-COA CARBOXYLASE SUBUNIT ALPHA, MITOCHONDRIAL-RELATED"/>
    <property type="match status" value="1"/>
</dbReference>
<dbReference type="PROSITE" id="PS00867">
    <property type="entry name" value="CPSASE_2"/>
    <property type="match status" value="1"/>
</dbReference>
<evidence type="ECO:0000259" key="9">
    <source>
        <dbReference type="PROSITE" id="PS50968"/>
    </source>
</evidence>
<evidence type="ECO:0000256" key="3">
    <source>
        <dbReference type="ARBA" id="ARBA00022598"/>
    </source>
</evidence>
<dbReference type="InterPro" id="IPR050856">
    <property type="entry name" value="Biotin_carboxylase_complex"/>
</dbReference>
<comment type="caution">
    <text evidence="12">The sequence shown here is derived from an EMBL/GenBank/DDBJ whole genome shotgun (WGS) entry which is preliminary data.</text>
</comment>
<dbReference type="InterPro" id="IPR016185">
    <property type="entry name" value="PreATP-grasp_dom_sf"/>
</dbReference>
<keyword evidence="6" id="KW-0092">Biotin</keyword>
<evidence type="ECO:0000256" key="8">
    <source>
        <dbReference type="SAM" id="MobiDB-lite"/>
    </source>
</evidence>
<dbReference type="SUPFAM" id="SSF52440">
    <property type="entry name" value="PreATP-grasp domain"/>
    <property type="match status" value="1"/>
</dbReference>
<dbReference type="EC" id="6.3.4.14" evidence="2"/>
<dbReference type="EMBL" id="JAPNUD010000041">
    <property type="protein sequence ID" value="MDA0642419.1"/>
    <property type="molecule type" value="Genomic_DNA"/>
</dbReference>
<dbReference type="Proteomes" id="UP001212498">
    <property type="component" value="Unassembled WGS sequence"/>
</dbReference>
<dbReference type="CDD" id="cd06850">
    <property type="entry name" value="biotinyl_domain"/>
    <property type="match status" value="1"/>
</dbReference>
<evidence type="ECO:0000256" key="4">
    <source>
        <dbReference type="ARBA" id="ARBA00022741"/>
    </source>
</evidence>
<keyword evidence="5 7" id="KW-0067">ATP-binding</keyword>
<protein>
    <recommendedName>
        <fullName evidence="2">biotin carboxylase</fullName>
        <ecNumber evidence="2">6.3.4.14</ecNumber>
    </recommendedName>
</protein>
<keyword evidence="4 7" id="KW-0547">Nucleotide-binding</keyword>
<dbReference type="InterPro" id="IPR011764">
    <property type="entry name" value="Biotin_carboxylation_dom"/>
</dbReference>
<sequence length="591" mass="61993">MSSPSHFRKVLVANRGEIAVRVVRACRDLGIASVAVHSDADAGALHVRLADEAYALPGTSPADTYLNVEMIMKALAESQADAVHPGYGFLSESTALAEAVTRAGKTFIGPPADAIAVMGSKVTARQAAERAGVPLVPGSDGPVTSGAEVRAFGERHGYPITVKASYGGGGRGMRIVRDGAEADDAVAAAQREAQAYFGQPEVYLERYLERPRHVEVQIVADTHGAVVSLGNRDCTVQRRHQKLIEEAPCTVISDGTRQAMDEAAVALAASVGYVGAGTVEFLVEDDAFYFLEMNTRLQVEHPVTELVTGVDLVAEQLRVAAGLPLSVRQEDVTVRGHALEMRINAEDPAGGLFRPTPGTLTEVRPPLGFGVRFDSGYEAGDTVSEYYDGLLGKLIVHAQDRPAAIARAQRVLEELRVSGVATTKPAHQAVLRHPVFTGDRHHTTWLETDAELKPALAPETSPAEAAPRPAGDDRSVVVVAGREYWVPYVAEQASAAAAPPQAAPPPSGSGPRRAAGMSGSSDGVVRAPMQGTIAAVSAQVGSEVAAEDVVCVLEAMKMENPVTAGKAGRVTEVRVTVGAGVSPGDTLVVIE</sequence>
<evidence type="ECO:0000256" key="5">
    <source>
        <dbReference type="ARBA" id="ARBA00022840"/>
    </source>
</evidence>
<dbReference type="PROSITE" id="PS50979">
    <property type="entry name" value="BC"/>
    <property type="match status" value="1"/>
</dbReference>
<comment type="cofactor">
    <cofactor evidence="1">
        <name>biotin</name>
        <dbReference type="ChEBI" id="CHEBI:57586"/>
    </cofactor>
</comment>
<dbReference type="InterPro" id="IPR011054">
    <property type="entry name" value="Rudment_hybrid_motif"/>
</dbReference>
<dbReference type="SMART" id="SM00878">
    <property type="entry name" value="Biotin_carb_C"/>
    <property type="match status" value="1"/>
</dbReference>
<keyword evidence="3 12" id="KW-0436">Ligase</keyword>
<dbReference type="Pfam" id="PF02785">
    <property type="entry name" value="Biotin_carb_C"/>
    <property type="match status" value="1"/>
</dbReference>
<dbReference type="PANTHER" id="PTHR18866">
    <property type="entry name" value="CARBOXYLASE:PYRUVATE/ACETYL-COA/PROPIONYL-COA CARBOXYLASE"/>
    <property type="match status" value="1"/>
</dbReference>
<dbReference type="Pfam" id="PF02786">
    <property type="entry name" value="CPSase_L_D2"/>
    <property type="match status" value="1"/>
</dbReference>
<dbReference type="Gene3D" id="3.30.470.20">
    <property type="entry name" value="ATP-grasp fold, B domain"/>
    <property type="match status" value="1"/>
</dbReference>
<evidence type="ECO:0000256" key="6">
    <source>
        <dbReference type="ARBA" id="ARBA00023267"/>
    </source>
</evidence>
<evidence type="ECO:0000256" key="2">
    <source>
        <dbReference type="ARBA" id="ARBA00013263"/>
    </source>
</evidence>
<dbReference type="InterPro" id="IPR005479">
    <property type="entry name" value="CPAse_ATP-bd"/>
</dbReference>
<feature type="domain" description="Biotin carboxylation" evidence="11">
    <location>
        <begin position="6"/>
        <end position="451"/>
    </location>
</feature>
<dbReference type="PROSITE" id="PS50975">
    <property type="entry name" value="ATP_GRASP"/>
    <property type="match status" value="1"/>
</dbReference>
<organism evidence="12 13">
    <name type="scientific">Nonomuraea ferruginea</name>
    <dbReference type="NCBI Taxonomy" id="46174"/>
    <lineage>
        <taxon>Bacteria</taxon>
        <taxon>Bacillati</taxon>
        <taxon>Actinomycetota</taxon>
        <taxon>Actinomycetes</taxon>
        <taxon>Streptosporangiales</taxon>
        <taxon>Streptosporangiaceae</taxon>
        <taxon>Nonomuraea</taxon>
    </lineage>
</organism>
<evidence type="ECO:0000256" key="1">
    <source>
        <dbReference type="ARBA" id="ARBA00001953"/>
    </source>
</evidence>
<evidence type="ECO:0000313" key="12">
    <source>
        <dbReference type="EMBL" id="MDA0642419.1"/>
    </source>
</evidence>
<dbReference type="InterPro" id="IPR005481">
    <property type="entry name" value="BC-like_N"/>
</dbReference>
<reference evidence="12 13" key="1">
    <citation type="submission" date="2022-11" db="EMBL/GenBank/DDBJ databases">
        <title>Nonomuraea corallina sp. nov., a new species of the genus Nonomuraea isolated from sea side sediment in Thai sea.</title>
        <authorList>
            <person name="Ngamcharungchit C."/>
            <person name="Matsumoto A."/>
            <person name="Suriyachadkun C."/>
            <person name="Panbangred W."/>
            <person name="Inahashi Y."/>
            <person name="Intra B."/>
        </authorList>
    </citation>
    <scope>NUCLEOTIDE SEQUENCE [LARGE SCALE GENOMIC DNA]</scope>
    <source>
        <strain evidence="12 13">DSM 43553</strain>
    </source>
</reference>
<dbReference type="InterPro" id="IPR011761">
    <property type="entry name" value="ATP-grasp"/>
</dbReference>
<accession>A0ABT4SZ38</accession>
<dbReference type="PROSITE" id="PS50968">
    <property type="entry name" value="BIOTINYL_LIPOYL"/>
    <property type="match status" value="1"/>
</dbReference>
<feature type="region of interest" description="Disordered" evidence="8">
    <location>
        <begin position="452"/>
        <end position="473"/>
    </location>
</feature>
<name>A0ABT4SZ38_9ACTN</name>
<dbReference type="GO" id="GO:0003989">
    <property type="term" value="F:acetyl-CoA carboxylase activity"/>
    <property type="evidence" value="ECO:0007669"/>
    <property type="project" value="UniProtKB-EC"/>
</dbReference>
<dbReference type="InterPro" id="IPR005482">
    <property type="entry name" value="Biotin_COase_C"/>
</dbReference>
<dbReference type="Pfam" id="PF00289">
    <property type="entry name" value="Biotin_carb_N"/>
    <property type="match status" value="1"/>
</dbReference>
<keyword evidence="13" id="KW-1185">Reference proteome</keyword>
<gene>
    <name evidence="12" type="ORF">OUY24_17425</name>
</gene>
<evidence type="ECO:0000313" key="13">
    <source>
        <dbReference type="Proteomes" id="UP001212498"/>
    </source>
</evidence>
<dbReference type="NCBIfam" id="NF006367">
    <property type="entry name" value="PRK08591.1"/>
    <property type="match status" value="1"/>
</dbReference>
<proteinExistence type="predicted"/>
<evidence type="ECO:0000259" key="10">
    <source>
        <dbReference type="PROSITE" id="PS50975"/>
    </source>
</evidence>
<feature type="region of interest" description="Disordered" evidence="8">
    <location>
        <begin position="495"/>
        <end position="523"/>
    </location>
</feature>
<feature type="domain" description="Lipoyl-binding" evidence="9">
    <location>
        <begin position="512"/>
        <end position="591"/>
    </location>
</feature>
<dbReference type="InterPro" id="IPR000089">
    <property type="entry name" value="Biotin_lipoyl"/>
</dbReference>
<evidence type="ECO:0000256" key="7">
    <source>
        <dbReference type="PROSITE-ProRule" id="PRU00409"/>
    </source>
</evidence>
<dbReference type="InterPro" id="IPR011053">
    <property type="entry name" value="Single_hybrid_motif"/>
</dbReference>
<dbReference type="SUPFAM" id="SSF51246">
    <property type="entry name" value="Rudiment single hybrid motif"/>
    <property type="match status" value="1"/>
</dbReference>
<dbReference type="Gene3D" id="2.40.50.100">
    <property type="match status" value="1"/>
</dbReference>
<dbReference type="SUPFAM" id="SSF51230">
    <property type="entry name" value="Single hybrid motif"/>
    <property type="match status" value="1"/>
</dbReference>
<dbReference type="Pfam" id="PF00364">
    <property type="entry name" value="Biotin_lipoyl"/>
    <property type="match status" value="1"/>
</dbReference>
<dbReference type="SUPFAM" id="SSF56059">
    <property type="entry name" value="Glutathione synthetase ATP-binding domain-like"/>
    <property type="match status" value="1"/>
</dbReference>
<evidence type="ECO:0000259" key="11">
    <source>
        <dbReference type="PROSITE" id="PS50979"/>
    </source>
</evidence>